<accession>A0ABY4HGC4</accession>
<evidence type="ECO:0000313" key="3">
    <source>
        <dbReference type="Proteomes" id="UP000830326"/>
    </source>
</evidence>
<feature type="transmembrane region" description="Helical" evidence="1">
    <location>
        <begin position="34"/>
        <end position="52"/>
    </location>
</feature>
<dbReference type="InterPro" id="IPR019649">
    <property type="entry name" value="DUF2512"/>
</dbReference>
<reference evidence="2" key="1">
    <citation type="submission" date="2022-04" db="EMBL/GenBank/DDBJ databases">
        <title>Halobacillus sp. isolated from saltern.</title>
        <authorList>
            <person name="Won M."/>
            <person name="Lee C.-M."/>
            <person name="Woen H.-Y."/>
            <person name="Kwon S.-W."/>
        </authorList>
    </citation>
    <scope>NUCLEOTIDE SEQUENCE</scope>
    <source>
        <strain evidence="2">SSHM10-5</strain>
    </source>
</reference>
<feature type="transmembrane region" description="Helical" evidence="1">
    <location>
        <begin position="64"/>
        <end position="83"/>
    </location>
</feature>
<feature type="transmembrane region" description="Helical" evidence="1">
    <location>
        <begin position="89"/>
        <end position="110"/>
    </location>
</feature>
<keyword evidence="1" id="KW-0472">Membrane</keyword>
<proteinExistence type="predicted"/>
<organism evidence="2 3">
    <name type="scientific">Halobacillus amylolyticus</name>
    <dbReference type="NCBI Taxonomy" id="2932259"/>
    <lineage>
        <taxon>Bacteria</taxon>
        <taxon>Bacillati</taxon>
        <taxon>Bacillota</taxon>
        <taxon>Bacilli</taxon>
        <taxon>Bacillales</taxon>
        <taxon>Bacillaceae</taxon>
        <taxon>Halobacillus</taxon>
    </lineage>
</organism>
<dbReference type="RefSeq" id="WP_245035945.1">
    <property type="nucleotide sequence ID" value="NZ_CP095075.1"/>
</dbReference>
<sequence>MGHVKALSIKGIMTLVVLYVILSLGFGISFINTLILTIVLGAASYVLGDLYILPKTNNITATMADFGVTFLIIWLLGIALTGMELGTMAGAAAITAVVIALGEYFFHFYISKKLLAPTKD</sequence>
<evidence type="ECO:0000256" key="1">
    <source>
        <dbReference type="SAM" id="Phobius"/>
    </source>
</evidence>
<feature type="transmembrane region" description="Helical" evidence="1">
    <location>
        <begin position="7"/>
        <end position="28"/>
    </location>
</feature>
<keyword evidence="3" id="KW-1185">Reference proteome</keyword>
<dbReference type="Proteomes" id="UP000830326">
    <property type="component" value="Chromosome"/>
</dbReference>
<name>A0ABY4HGC4_9BACI</name>
<dbReference type="EMBL" id="CP095075">
    <property type="protein sequence ID" value="UOR13961.1"/>
    <property type="molecule type" value="Genomic_DNA"/>
</dbReference>
<evidence type="ECO:0000313" key="2">
    <source>
        <dbReference type="EMBL" id="UOR13961.1"/>
    </source>
</evidence>
<protein>
    <submittedName>
        <fullName evidence="2">YndM family protein</fullName>
    </submittedName>
</protein>
<keyword evidence="1" id="KW-0812">Transmembrane</keyword>
<dbReference type="Pfam" id="PF10710">
    <property type="entry name" value="DUF2512"/>
    <property type="match status" value="1"/>
</dbReference>
<gene>
    <name evidence="2" type="ORF">MUO15_09500</name>
</gene>
<keyword evidence="1" id="KW-1133">Transmembrane helix</keyword>